<keyword evidence="5" id="KW-0596">Phosphopantetheine</keyword>
<dbReference type="GO" id="GO:0016874">
    <property type="term" value="F:ligase activity"/>
    <property type="evidence" value="ECO:0007669"/>
    <property type="project" value="UniProtKB-KW"/>
</dbReference>
<evidence type="ECO:0000256" key="6">
    <source>
        <dbReference type="ARBA" id="ARBA00022553"/>
    </source>
</evidence>
<name>M2XRC4_9PSEU</name>
<dbReference type="CDD" id="cd12114">
    <property type="entry name" value="A_NRPS_TlmIV_like"/>
    <property type="match status" value="1"/>
</dbReference>
<evidence type="ECO:0000256" key="2">
    <source>
        <dbReference type="ARBA" id="ARBA00005102"/>
    </source>
</evidence>
<dbReference type="Gene3D" id="1.10.1200.10">
    <property type="entry name" value="ACP-like"/>
    <property type="match status" value="3"/>
</dbReference>
<dbReference type="InterPro" id="IPR006162">
    <property type="entry name" value="Ppantetheine_attach_site"/>
</dbReference>
<feature type="domain" description="Carrier" evidence="9">
    <location>
        <begin position="1017"/>
        <end position="1092"/>
    </location>
</feature>
<dbReference type="Gene3D" id="3.30.559.30">
    <property type="entry name" value="Nonribosomal peptide synthetase, condensation domain"/>
    <property type="match status" value="2"/>
</dbReference>
<evidence type="ECO:0000256" key="1">
    <source>
        <dbReference type="ARBA" id="ARBA00001957"/>
    </source>
</evidence>
<dbReference type="PROSITE" id="PS50075">
    <property type="entry name" value="CARRIER"/>
    <property type="match status" value="3"/>
</dbReference>
<dbReference type="GO" id="GO:0031177">
    <property type="term" value="F:phosphopantetheine binding"/>
    <property type="evidence" value="ECO:0007669"/>
    <property type="project" value="InterPro"/>
</dbReference>
<dbReference type="SMART" id="SM00823">
    <property type="entry name" value="PKS_PP"/>
    <property type="match status" value="2"/>
</dbReference>
<dbReference type="PANTHER" id="PTHR45527:SF10">
    <property type="entry name" value="PYOCHELIN SYNTHASE PCHF"/>
    <property type="match status" value="1"/>
</dbReference>
<dbReference type="GO" id="GO:0005737">
    <property type="term" value="C:cytoplasm"/>
    <property type="evidence" value="ECO:0007669"/>
    <property type="project" value="TreeGrafter"/>
</dbReference>
<dbReference type="Proteomes" id="UP000054226">
    <property type="component" value="Unassembled WGS sequence"/>
</dbReference>
<evidence type="ECO:0000259" key="9">
    <source>
        <dbReference type="PROSITE" id="PS50075"/>
    </source>
</evidence>
<dbReference type="PANTHER" id="PTHR45527">
    <property type="entry name" value="NONRIBOSOMAL PEPTIDE SYNTHETASE"/>
    <property type="match status" value="1"/>
</dbReference>
<dbReference type="FunFam" id="3.30.559.30:FF:000006">
    <property type="entry name" value="Yersiniabactin polyketide/non-ribosomal peptide synthetase"/>
    <property type="match status" value="2"/>
</dbReference>
<dbReference type="FunFam" id="3.40.50.12780:FF:000012">
    <property type="entry name" value="Non-ribosomal peptide synthetase"/>
    <property type="match status" value="1"/>
</dbReference>
<organism evidence="10 11">
    <name type="scientific">Amycolatopsis decaplanina DSM 44594</name>
    <dbReference type="NCBI Taxonomy" id="1284240"/>
    <lineage>
        <taxon>Bacteria</taxon>
        <taxon>Bacillati</taxon>
        <taxon>Actinomycetota</taxon>
        <taxon>Actinomycetes</taxon>
        <taxon>Pseudonocardiales</taxon>
        <taxon>Pseudonocardiaceae</taxon>
        <taxon>Amycolatopsis</taxon>
    </lineage>
</organism>
<dbReference type="GO" id="GO:0072330">
    <property type="term" value="P:monocarboxylic acid biosynthetic process"/>
    <property type="evidence" value="ECO:0007669"/>
    <property type="project" value="UniProtKB-ARBA"/>
</dbReference>
<dbReference type="InterPro" id="IPR057737">
    <property type="entry name" value="Condensation_MtbB-like"/>
</dbReference>
<dbReference type="CDD" id="cd19535">
    <property type="entry name" value="Cyc_NRPS"/>
    <property type="match status" value="2"/>
</dbReference>
<dbReference type="SUPFAM" id="SSF56801">
    <property type="entry name" value="Acetyl-CoA synthetase-like"/>
    <property type="match status" value="2"/>
</dbReference>
<dbReference type="GO" id="GO:0043041">
    <property type="term" value="P:amino acid activation for nonribosomal peptide biosynthetic process"/>
    <property type="evidence" value="ECO:0007669"/>
    <property type="project" value="TreeGrafter"/>
</dbReference>
<dbReference type="InterPro" id="IPR023213">
    <property type="entry name" value="CAT-like_dom_sf"/>
</dbReference>
<dbReference type="EMBL" id="AOHO01000078">
    <property type="protein sequence ID" value="EME51690.1"/>
    <property type="molecule type" value="Genomic_DNA"/>
</dbReference>
<comment type="similarity">
    <text evidence="3">Belongs to the ATP-dependent AMP-binding enzyme family. MbtB subfamily.</text>
</comment>
<dbReference type="Pfam" id="PF00668">
    <property type="entry name" value="Condensation"/>
    <property type="match status" value="2"/>
</dbReference>
<dbReference type="InterPro" id="IPR020806">
    <property type="entry name" value="PKS_PP-bd"/>
</dbReference>
<keyword evidence="7" id="KW-0436">Ligase</keyword>
<keyword evidence="6" id="KW-0597">Phosphoprotein</keyword>
<dbReference type="Gene3D" id="3.30.559.10">
    <property type="entry name" value="Chloramphenicol acetyltransferase-like domain"/>
    <property type="match status" value="2"/>
</dbReference>
<dbReference type="InterPro" id="IPR010071">
    <property type="entry name" value="AA_adenyl_dom"/>
</dbReference>
<evidence type="ECO:0000313" key="10">
    <source>
        <dbReference type="EMBL" id="EME51690.1"/>
    </source>
</evidence>
<dbReference type="Gene3D" id="3.40.50.12780">
    <property type="entry name" value="N-terminal domain of ligase-like"/>
    <property type="match status" value="2"/>
</dbReference>
<dbReference type="Pfam" id="PF00550">
    <property type="entry name" value="PP-binding"/>
    <property type="match status" value="3"/>
</dbReference>
<dbReference type="InterPro" id="IPR020845">
    <property type="entry name" value="AMP-binding_CS"/>
</dbReference>
<dbReference type="InterPro" id="IPR025110">
    <property type="entry name" value="AMP-bd_C"/>
</dbReference>
<feature type="domain" description="Carrier" evidence="9">
    <location>
        <begin position="2019"/>
        <end position="2094"/>
    </location>
</feature>
<protein>
    <recommendedName>
        <fullName evidence="4">Phenyloxazoline synthase MbtB</fullName>
    </recommendedName>
    <alternativeName>
        <fullName evidence="8">Mycobactin synthetase protein B</fullName>
    </alternativeName>
</protein>
<comment type="caution">
    <text evidence="10">The sequence shown here is derived from an EMBL/GenBank/DDBJ whole genome shotgun (WGS) entry which is preliminary data.</text>
</comment>
<dbReference type="NCBIfam" id="TIGR01733">
    <property type="entry name" value="AA-adenyl-dom"/>
    <property type="match status" value="2"/>
</dbReference>
<reference evidence="10 11" key="1">
    <citation type="journal article" date="2013" name="Genome Announc.">
        <title>Draft Genome Sequence of Amycolatopsis decaplanina Strain DSM 44594T.</title>
        <authorList>
            <person name="Kaur N."/>
            <person name="Kumar S."/>
            <person name="Bala M."/>
            <person name="Raghava G.P."/>
            <person name="Mayilraj S."/>
        </authorList>
    </citation>
    <scope>NUCLEOTIDE SEQUENCE [LARGE SCALE GENOMIC DNA]</scope>
    <source>
        <strain evidence="10 11">DSM 44594</strain>
    </source>
</reference>
<dbReference type="InterPro" id="IPR001242">
    <property type="entry name" value="Condensation_dom"/>
</dbReference>
<feature type="domain" description="Carrier" evidence="9">
    <location>
        <begin position="13"/>
        <end position="86"/>
    </location>
</feature>
<dbReference type="PROSITE" id="PS00012">
    <property type="entry name" value="PHOSPHOPANTETHEINE"/>
    <property type="match status" value="2"/>
</dbReference>
<dbReference type="Pfam" id="PF00501">
    <property type="entry name" value="AMP-binding"/>
    <property type="match status" value="2"/>
</dbReference>
<dbReference type="RefSeq" id="WP_007034969.1">
    <property type="nucleotide sequence ID" value="NZ_AOHO01000078.1"/>
</dbReference>
<gene>
    <name evidence="10" type="ORF">H074_35934</name>
</gene>
<dbReference type="InterPro" id="IPR045851">
    <property type="entry name" value="AMP-bd_C_sf"/>
</dbReference>
<dbReference type="PATRIC" id="fig|1284240.4.peg.7337"/>
<dbReference type="InterPro" id="IPR009081">
    <property type="entry name" value="PP-bd_ACP"/>
</dbReference>
<dbReference type="SUPFAM" id="SSF47336">
    <property type="entry name" value="ACP-like"/>
    <property type="match status" value="3"/>
</dbReference>
<evidence type="ECO:0000313" key="11">
    <source>
        <dbReference type="Proteomes" id="UP000054226"/>
    </source>
</evidence>
<evidence type="ECO:0000256" key="8">
    <source>
        <dbReference type="ARBA" id="ARBA00033440"/>
    </source>
</evidence>
<comment type="cofactor">
    <cofactor evidence="1">
        <name>pantetheine 4'-phosphate</name>
        <dbReference type="ChEBI" id="CHEBI:47942"/>
    </cofactor>
</comment>
<comment type="pathway">
    <text evidence="2">Siderophore biosynthesis; mycobactin biosynthesis.</text>
</comment>
<sequence length="2105" mass="227945">MVTMHRPDAHPGNFSSQELSQQVAELLDLSDDVIDEHENLIELGLDSITMMRLAGNWRKAGANVTFADLVTTPTLAAWRAMLAVESGQIARAEKKIDESAPFSLALMQHAYWVGRAPGQRLGGVDAHFYHEFDGTGVDPERLENAVRALFVRHGMLRVAVSDDGTQRVLPESPWAGMRVHHWVDQSTLDARRTALSHRRMDVSSGEVFDVQLSLLPEGRTRMHVNLDMIAADALSLRVLLADLARGYAGETLAPLRYSYPRYLAERGSPGKEAAREHWMGRLPTLPGAPRLPVANAVGEPTVVRRHRWLGPESVSAIERSARRHGLTTAMALAALFAETLTAWSAEPRFLLNLPLFDREPLHDEVDSLVGDFTSSVLLEWDGAVPGSFAERAGSLQRRFHSDVAHTAYSGVEVLRDLSRMHGEQMLAPVVYTSALGLGELFAPEVTGTFGQASWIISQGPQVWLDAQVTELDGGLLVNWDVREDVFVPDVPDAMFAAYCTLLDRLIEGEDAWSETPDLIPPAQALVRAEVNNTKVTRRARRLHDAFFAHATACPDAPAVFSDGESRTYGELAEHALRIAGHLTAKGAGPGHLVAVSLPKGPDQVAAVLGVLAAGAAYLPLGVDQPAVRRDRILRTAGVTLVLDDLAPASGATALAEPVSGDDSALAYVIYTSGSTGEPKGVEIGHAAAVNTVDDLNHRFGIGPEDRSLALSALEFDLSVYDLFGPLSVGGAVVCVRDYGRRDASVWVDALLRHRATVLNCVPALLDMVLTVAQEPLPLRVVLLGGDRVTIDLPARLAEYAPECRFAGLGGTTETAIHSTVCEVGDVDPQWTCVPYGTPLDNVLCRVVDPLGRDRPDRVPGELWIGGAGVARGYRGDPARTREKFVEFAGTRWYRTGDRARYLPDGSLEFLGRDDHQVKIRGHRVELGEVEAALTAHPGVTAAAVVVTANRRLAAVVTGTVPIAELEEFLIGWLPAAMRPDALSALPSLPLTANGKIDRGLLSRTLDDRPSEEAAVSALQGEIERLVAAAWAEVLPSKEIGREHDFFALGGDSLLATRLIGKLRAAGLSGVSLSDLFARPVLADFAAGLSLTSADEAPVRLVSDPANRYEPFPPTEVQRAYWLGRDEGFTLGGVGCHFYREYDVEDLDLARLETAVNRLVERHEMLRAVFDEQGDQRVLPEVPWFRVDLIDGGFDELRATTSHTVFDPAVWPLFTVRAARAGRRTRLAIGMDNLVLDALSILVFYAELASLYENPDVELPAIGMSFRDYVLGVEPTALDQAKAYWSGLVPELPPAPRLPLAKDPAEVAVPRFDRRSARVEPARWRVITDRAKEHGVTPSAVLMTAFAEVLGRWSARADLTLNVTLFDRKEVHPDIERVLGDFTSLLLVACRPALDGGWLDRVRQVQEELWGALDHRDVSAVWVLRELARTTGDPNTTMPVVFTSALGVSADPPQGSTLFADNVWGVSQTPQVWLDHQVTEAAGGVQLNWDAVEELFPPGLLDDMFEAYLTLVDRLATVAWREPVTDLLPDRQREVRAAVNATDGPVPPGALHSAFFRLAAEEPDRVAVVGALTYGELADRALRLAAVLGERGAVPGDTVAISLPKGPDQLVGVLGVLAAGCAYVPIGVDQPSARRERMLGLAKAELVVTADLLAQHADPLPACCPAAELAYVIFTSGSTGEPKGVETTHRAALNTVADINERFAVGPEDRLLAVSALDFDLSVYDIFGPLSVGAAVVTITEDGRRDAHRWHDLVTTHGVTIWNTVPALLDMLLVAGEERLPLRIVLLSGDWVGLDLPGRLAERAPECRFLALGGATEAAIWSNYTEVSRVDPAWISIPYGTPLRNQRFRVVDDLGRDCPDWVTGELWIGGEGVAQGYRGAPEQTAARFVEHSPHDRWYRTGDLGRYWPDGTLEFLGRADQQVKIRGHRIELGEIEAALESAPGVARAAAVVTADRRLVAAVVARTSIEPIRSHIATLLPVHMLPDAVVVLESLPLTANGKVDRASIATLVQPTEQTGSPAPVGAVETTIADIWADLLGRDHVGRDQNFFTLGGDSLRATRLIAALRTRLGFTLSLSTLYAAPTVEGLARAVSARAALSEAMEEGTL</sequence>
<dbReference type="Gene3D" id="3.30.300.30">
    <property type="match status" value="2"/>
</dbReference>
<evidence type="ECO:0000256" key="4">
    <source>
        <dbReference type="ARBA" id="ARBA00016743"/>
    </source>
</evidence>
<accession>M2XRC4</accession>
<dbReference type="Pfam" id="PF13193">
    <property type="entry name" value="AMP-binding_C"/>
    <property type="match status" value="2"/>
</dbReference>
<proteinExistence type="inferred from homology"/>
<dbReference type="GO" id="GO:0044550">
    <property type="term" value="P:secondary metabolite biosynthetic process"/>
    <property type="evidence" value="ECO:0007669"/>
    <property type="project" value="TreeGrafter"/>
</dbReference>
<dbReference type="PROSITE" id="PS00455">
    <property type="entry name" value="AMP_BINDING"/>
    <property type="match status" value="2"/>
</dbReference>
<dbReference type="FunFam" id="1.10.1200.10:FF:000016">
    <property type="entry name" value="Non-ribosomal peptide synthase"/>
    <property type="match status" value="1"/>
</dbReference>
<evidence type="ECO:0000256" key="3">
    <source>
        <dbReference type="ARBA" id="ARBA00007380"/>
    </source>
</evidence>
<dbReference type="InterPro" id="IPR000873">
    <property type="entry name" value="AMP-dep_synth/lig_dom"/>
</dbReference>
<dbReference type="GO" id="GO:0008610">
    <property type="term" value="P:lipid biosynthetic process"/>
    <property type="evidence" value="ECO:0007669"/>
    <property type="project" value="UniProtKB-ARBA"/>
</dbReference>
<evidence type="ECO:0000256" key="7">
    <source>
        <dbReference type="ARBA" id="ARBA00022598"/>
    </source>
</evidence>
<keyword evidence="11" id="KW-1185">Reference proteome</keyword>
<evidence type="ECO:0000256" key="5">
    <source>
        <dbReference type="ARBA" id="ARBA00022450"/>
    </source>
</evidence>
<dbReference type="SUPFAM" id="SSF52777">
    <property type="entry name" value="CoA-dependent acyltransferases"/>
    <property type="match status" value="4"/>
</dbReference>
<dbReference type="InterPro" id="IPR036736">
    <property type="entry name" value="ACP-like_sf"/>
</dbReference>
<dbReference type="FunFam" id="3.30.559.10:FF:000023">
    <property type="entry name" value="Non-ribosomal peptide synthetase"/>
    <property type="match status" value="2"/>
</dbReference>
<dbReference type="InterPro" id="IPR042099">
    <property type="entry name" value="ANL_N_sf"/>
</dbReference>